<dbReference type="EMBL" id="SWBP01000007">
    <property type="protein sequence ID" value="TKB95742.1"/>
    <property type="molecule type" value="Genomic_DNA"/>
</dbReference>
<evidence type="ECO:0000256" key="2">
    <source>
        <dbReference type="ARBA" id="ARBA00023125"/>
    </source>
</evidence>
<dbReference type="InterPro" id="IPR025269">
    <property type="entry name" value="SAM-like_dom"/>
</dbReference>
<dbReference type="Pfam" id="PF00589">
    <property type="entry name" value="Phage_integrase"/>
    <property type="match status" value="1"/>
</dbReference>
<dbReference type="InterPro" id="IPR002104">
    <property type="entry name" value="Integrase_catalytic"/>
</dbReference>
<dbReference type="RefSeq" id="WP_136827498.1">
    <property type="nucleotide sequence ID" value="NZ_SWBP01000007.1"/>
</dbReference>
<comment type="caution">
    <text evidence="5">The sequence shown here is derived from an EMBL/GenBank/DDBJ whole genome shotgun (WGS) entry which is preliminary data.</text>
</comment>
<dbReference type="Gene3D" id="1.10.150.130">
    <property type="match status" value="1"/>
</dbReference>
<dbReference type="InterPro" id="IPR011010">
    <property type="entry name" value="DNA_brk_join_enz"/>
</dbReference>
<dbReference type="AlphaFoldDB" id="A0A4U1BUC4"/>
<accession>A0A4U1BUC4</accession>
<dbReference type="OrthoDB" id="892893at2"/>
<dbReference type="InterPro" id="IPR035386">
    <property type="entry name" value="Arm-DNA-bind_5"/>
</dbReference>
<dbReference type="PANTHER" id="PTHR30349:SF64">
    <property type="entry name" value="PROPHAGE INTEGRASE INTD-RELATED"/>
    <property type="match status" value="1"/>
</dbReference>
<dbReference type="Gene3D" id="1.10.443.10">
    <property type="entry name" value="Intergrase catalytic core"/>
    <property type="match status" value="1"/>
</dbReference>
<feature type="domain" description="Tyr recombinase" evidence="4">
    <location>
        <begin position="207"/>
        <end position="382"/>
    </location>
</feature>
<dbReference type="InterPro" id="IPR050090">
    <property type="entry name" value="Tyrosine_recombinase_XerCD"/>
</dbReference>
<evidence type="ECO:0000259" key="4">
    <source>
        <dbReference type="PROSITE" id="PS51898"/>
    </source>
</evidence>
<evidence type="ECO:0000313" key="5">
    <source>
        <dbReference type="EMBL" id="TKB95742.1"/>
    </source>
</evidence>
<evidence type="ECO:0000256" key="1">
    <source>
        <dbReference type="ARBA" id="ARBA00008857"/>
    </source>
</evidence>
<proteinExistence type="inferred from homology"/>
<evidence type="ECO:0000313" key="6">
    <source>
        <dbReference type="Proteomes" id="UP000308181"/>
    </source>
</evidence>
<keyword evidence="6" id="KW-1185">Reference proteome</keyword>
<dbReference type="PROSITE" id="PS51898">
    <property type="entry name" value="TYR_RECOMBINASE"/>
    <property type="match status" value="1"/>
</dbReference>
<dbReference type="GO" id="GO:0015074">
    <property type="term" value="P:DNA integration"/>
    <property type="evidence" value="ECO:0007669"/>
    <property type="project" value="InterPro"/>
</dbReference>
<evidence type="ECO:0000256" key="3">
    <source>
        <dbReference type="ARBA" id="ARBA00023172"/>
    </source>
</evidence>
<dbReference type="InterPro" id="IPR013762">
    <property type="entry name" value="Integrase-like_cat_sf"/>
</dbReference>
<dbReference type="Pfam" id="PF17293">
    <property type="entry name" value="Arm-DNA-bind_5"/>
    <property type="match status" value="1"/>
</dbReference>
<keyword evidence="3" id="KW-0233">DNA recombination</keyword>
<gene>
    <name evidence="5" type="ORF">FA046_15740</name>
</gene>
<dbReference type="SUPFAM" id="SSF56349">
    <property type="entry name" value="DNA breaking-rejoining enzymes"/>
    <property type="match status" value="1"/>
</dbReference>
<sequence>MKLTFSVRSVIRLDKMKQDGNCPIHFSVRVGAITTRLSSGKSINPKDWDDKNNCPKKKDKYLQLLATYLNKKESGFETFMLTRESLGKSITLNVAMDYFRDNTKVSLFKFWEQQIDLWQLTKEPNTLKSYKSGLNVIREFNPKLNFGDLSYDCIQKFDLFLRKVRSNSTGGCFTKHKILKAMINQAIMKGYMNENPYRYFKIKSAVGNRKFLSIDEVKQIMVLEIPANNGFLNRVKDLFLFSCFTGLRYSDVVNVRWENIKSEPERIEIQVKKTDKPLTIPLSSKAIEILDKYSKLTIKSPKSLALPKMANQVINRGIKELMELAGITKSISFHCARHTFASNHVEAGTYMPHLKDLLGHTNIVQTQIYAKTLPADLYDTMDKLNNMYKHVG</sequence>
<dbReference type="GO" id="GO:0006310">
    <property type="term" value="P:DNA recombination"/>
    <property type="evidence" value="ECO:0007669"/>
    <property type="project" value="UniProtKB-KW"/>
</dbReference>
<dbReference type="Proteomes" id="UP000308181">
    <property type="component" value="Unassembled WGS sequence"/>
</dbReference>
<dbReference type="PANTHER" id="PTHR30349">
    <property type="entry name" value="PHAGE INTEGRASE-RELATED"/>
    <property type="match status" value="1"/>
</dbReference>
<protein>
    <submittedName>
        <fullName evidence="5">Site-specific integrase</fullName>
    </submittedName>
</protein>
<dbReference type="GO" id="GO:0003677">
    <property type="term" value="F:DNA binding"/>
    <property type="evidence" value="ECO:0007669"/>
    <property type="project" value="UniProtKB-KW"/>
</dbReference>
<dbReference type="CDD" id="cd01185">
    <property type="entry name" value="INTN1_C_like"/>
    <property type="match status" value="1"/>
</dbReference>
<name>A0A4U1BUC4_9SPHI</name>
<organism evidence="5 6">
    <name type="scientific">Pedobacter cryophilus</name>
    <dbReference type="NCBI Taxonomy" id="2571271"/>
    <lineage>
        <taxon>Bacteria</taxon>
        <taxon>Pseudomonadati</taxon>
        <taxon>Bacteroidota</taxon>
        <taxon>Sphingobacteriia</taxon>
        <taxon>Sphingobacteriales</taxon>
        <taxon>Sphingobacteriaceae</taxon>
        <taxon>Pedobacter</taxon>
    </lineage>
</organism>
<reference evidence="5 6" key="1">
    <citation type="submission" date="2019-04" db="EMBL/GenBank/DDBJ databases">
        <title>Pedobacter sp. AR-3-17 sp. nov., isolated from Arctic soil.</title>
        <authorList>
            <person name="Dahal R.H."/>
            <person name="Kim D.-U."/>
        </authorList>
    </citation>
    <scope>NUCLEOTIDE SEQUENCE [LARGE SCALE GENOMIC DNA]</scope>
    <source>
        <strain evidence="5 6">AR-3-17</strain>
    </source>
</reference>
<dbReference type="Pfam" id="PF13102">
    <property type="entry name" value="Phage_int_SAM_5"/>
    <property type="match status" value="1"/>
</dbReference>
<dbReference type="InterPro" id="IPR010998">
    <property type="entry name" value="Integrase_recombinase_N"/>
</dbReference>
<keyword evidence="2" id="KW-0238">DNA-binding</keyword>
<comment type="similarity">
    <text evidence="1">Belongs to the 'phage' integrase family.</text>
</comment>